<dbReference type="PANTHER" id="PTHR10974:SF6">
    <property type="entry name" value="PROTEIN CBG19234"/>
    <property type="match status" value="1"/>
</dbReference>
<dbReference type="HOGENOM" id="CLU_998288_0_0_1"/>
<name>G0MXM1_CAEBE</name>
<dbReference type="OrthoDB" id="413313at2759"/>
<dbReference type="AlphaFoldDB" id="G0MXM1"/>
<gene>
    <name evidence="1" type="ORF">CAEBREN_04630</name>
</gene>
<dbReference type="Pfam" id="PF02995">
    <property type="entry name" value="DUF229"/>
    <property type="match status" value="1"/>
</dbReference>
<dbReference type="Proteomes" id="UP000008068">
    <property type="component" value="Unassembled WGS sequence"/>
</dbReference>
<sequence>MKFQVLLITSVICLFYFVFISHRNFQLISETASRNESLQPRQTHLLDNSCNFLWTEPMDNSLKKRLKFPKRAGCEKYNIDLFKRYPATGEFSMKSKAHKNKLECVAQVLKGGLKPDYSSFQLGKTQTFYPKLNKRFWVNANNFLITCYSGQLVIYRKQFMGLKMDDNSKLVVDGSFEIPDPDIKVQRSDSKQFSISILGLDSTSRAQFGRHMRKTSDLLNRLGSVVFEAYNKVGDNSAVNMLQILADELSETENLPLLDETGDVNINKILSFKDTSRSR</sequence>
<proteinExistence type="predicted"/>
<dbReference type="OMA" id="RFWINAD"/>
<dbReference type="GO" id="GO:0005615">
    <property type="term" value="C:extracellular space"/>
    <property type="evidence" value="ECO:0007669"/>
    <property type="project" value="TreeGrafter"/>
</dbReference>
<reference evidence="2" key="1">
    <citation type="submission" date="2011-07" db="EMBL/GenBank/DDBJ databases">
        <authorList>
            <consortium name="Caenorhabditis brenneri Sequencing and Analysis Consortium"/>
            <person name="Wilson R.K."/>
        </authorList>
    </citation>
    <scope>NUCLEOTIDE SEQUENCE [LARGE SCALE GENOMIC DNA]</scope>
    <source>
        <strain evidence="2">PB2801</strain>
    </source>
</reference>
<evidence type="ECO:0000313" key="2">
    <source>
        <dbReference type="Proteomes" id="UP000008068"/>
    </source>
</evidence>
<dbReference type="InParanoid" id="G0MXM1"/>
<keyword evidence="2" id="KW-1185">Reference proteome</keyword>
<dbReference type="EMBL" id="GL379819">
    <property type="protein sequence ID" value="EGT47025.1"/>
    <property type="molecule type" value="Genomic_DNA"/>
</dbReference>
<dbReference type="STRING" id="135651.G0MXM1"/>
<dbReference type="eggNOG" id="ENOG502QPJQ">
    <property type="taxonomic scope" value="Eukaryota"/>
</dbReference>
<evidence type="ECO:0000313" key="1">
    <source>
        <dbReference type="EMBL" id="EGT47025.1"/>
    </source>
</evidence>
<accession>G0MXM1</accession>
<dbReference type="PANTHER" id="PTHR10974">
    <property type="entry name" value="FI08016P-RELATED"/>
    <property type="match status" value="1"/>
</dbReference>
<dbReference type="InterPro" id="IPR004245">
    <property type="entry name" value="DUF229"/>
</dbReference>
<protein>
    <submittedName>
        <fullName evidence="1">Uncharacterized protein</fullName>
    </submittedName>
</protein>
<organism evidence="2">
    <name type="scientific">Caenorhabditis brenneri</name>
    <name type="common">Nematode worm</name>
    <dbReference type="NCBI Taxonomy" id="135651"/>
    <lineage>
        <taxon>Eukaryota</taxon>
        <taxon>Metazoa</taxon>
        <taxon>Ecdysozoa</taxon>
        <taxon>Nematoda</taxon>
        <taxon>Chromadorea</taxon>
        <taxon>Rhabditida</taxon>
        <taxon>Rhabditina</taxon>
        <taxon>Rhabditomorpha</taxon>
        <taxon>Rhabditoidea</taxon>
        <taxon>Rhabditidae</taxon>
        <taxon>Peloderinae</taxon>
        <taxon>Caenorhabditis</taxon>
    </lineage>
</organism>